<proteinExistence type="inferred from homology"/>
<dbReference type="InterPro" id="IPR027417">
    <property type="entry name" value="P-loop_NTPase"/>
</dbReference>
<dbReference type="SUPFAM" id="SSF52540">
    <property type="entry name" value="P-loop containing nucleoside triphosphate hydrolases"/>
    <property type="match status" value="1"/>
</dbReference>
<sequence>MEDILKTCPQHTISWLKGGQTMYKHQGFWNAKDLIEGTVLAQQNFKAEPSDVLVASCPKTDTTWLKALAFAIVTRDKQPQELWIPTPGHAHSLHFIAASDCKIVYIYRNIKDVIVSYYYFLLEALKLSVDDAPFEIVRLLNHGGLIFRSIKWYQSYSDLSSGIRAIQIYQVVSEQEIREIVEDLKWPVNAKRQENACFETRVRRHCAGHHLECRCVRRHFAGHHLEARA</sequence>
<protein>
    <recommendedName>
        <fullName evidence="3">Sulfotransferase</fullName>
        <ecNumber evidence="3">2.8.2.-</ecNumber>
    </recommendedName>
</protein>
<comment type="caution">
    <text evidence="5">The sequence shown here is derived from an EMBL/GenBank/DDBJ whole genome shotgun (WGS) entry which is preliminary data.</text>
</comment>
<evidence type="ECO:0000313" key="5">
    <source>
        <dbReference type="EMBL" id="KAJ9565456.1"/>
    </source>
</evidence>
<evidence type="ECO:0000256" key="2">
    <source>
        <dbReference type="ARBA" id="ARBA00022679"/>
    </source>
</evidence>
<evidence type="ECO:0000256" key="1">
    <source>
        <dbReference type="ARBA" id="ARBA00005771"/>
    </source>
</evidence>
<dbReference type="GO" id="GO:0008146">
    <property type="term" value="F:sulfotransferase activity"/>
    <property type="evidence" value="ECO:0007669"/>
    <property type="project" value="InterPro"/>
</dbReference>
<organism evidence="5 6">
    <name type="scientific">Centaurea solstitialis</name>
    <name type="common">yellow star-thistle</name>
    <dbReference type="NCBI Taxonomy" id="347529"/>
    <lineage>
        <taxon>Eukaryota</taxon>
        <taxon>Viridiplantae</taxon>
        <taxon>Streptophyta</taxon>
        <taxon>Embryophyta</taxon>
        <taxon>Tracheophyta</taxon>
        <taxon>Spermatophyta</taxon>
        <taxon>Magnoliopsida</taxon>
        <taxon>eudicotyledons</taxon>
        <taxon>Gunneridae</taxon>
        <taxon>Pentapetalae</taxon>
        <taxon>asterids</taxon>
        <taxon>campanulids</taxon>
        <taxon>Asterales</taxon>
        <taxon>Asteraceae</taxon>
        <taxon>Carduoideae</taxon>
        <taxon>Cardueae</taxon>
        <taxon>Centaureinae</taxon>
        <taxon>Centaurea</taxon>
    </lineage>
</organism>
<reference evidence="5" key="1">
    <citation type="submission" date="2023-03" db="EMBL/GenBank/DDBJ databases">
        <title>Chromosome-scale reference genome and RAD-based genetic map of yellow starthistle (Centaurea solstitialis) reveal putative structural variation and QTLs associated with invader traits.</title>
        <authorList>
            <person name="Reatini B."/>
            <person name="Cang F.A."/>
            <person name="Jiang Q."/>
            <person name="Mckibben M.T.W."/>
            <person name="Barker M.S."/>
            <person name="Rieseberg L.H."/>
            <person name="Dlugosch K.M."/>
        </authorList>
    </citation>
    <scope>NUCLEOTIDE SEQUENCE</scope>
    <source>
        <strain evidence="5">CAN-66</strain>
        <tissue evidence="5">Leaf</tissue>
    </source>
</reference>
<dbReference type="Proteomes" id="UP001172457">
    <property type="component" value="Chromosome 1"/>
</dbReference>
<dbReference type="PANTHER" id="PTHR11783">
    <property type="entry name" value="SULFOTRANSFERASE SULT"/>
    <property type="match status" value="1"/>
</dbReference>
<accession>A0AA38U3K1</accession>
<evidence type="ECO:0000313" key="6">
    <source>
        <dbReference type="Proteomes" id="UP001172457"/>
    </source>
</evidence>
<name>A0AA38U3K1_9ASTR</name>
<dbReference type="InterPro" id="IPR000863">
    <property type="entry name" value="Sulfotransferase_dom"/>
</dbReference>
<gene>
    <name evidence="5" type="ORF">OSB04_001422</name>
</gene>
<evidence type="ECO:0000259" key="4">
    <source>
        <dbReference type="Pfam" id="PF00685"/>
    </source>
</evidence>
<dbReference type="EMBL" id="JARYMX010000001">
    <property type="protein sequence ID" value="KAJ9565456.1"/>
    <property type="molecule type" value="Genomic_DNA"/>
</dbReference>
<dbReference type="Pfam" id="PF00685">
    <property type="entry name" value="Sulfotransfer_1"/>
    <property type="match status" value="1"/>
</dbReference>
<dbReference type="Gene3D" id="3.40.50.300">
    <property type="entry name" value="P-loop containing nucleotide triphosphate hydrolases"/>
    <property type="match status" value="1"/>
</dbReference>
<keyword evidence="2 3" id="KW-0808">Transferase</keyword>
<dbReference type="AlphaFoldDB" id="A0AA38U3K1"/>
<evidence type="ECO:0000256" key="3">
    <source>
        <dbReference type="RuleBase" id="RU361155"/>
    </source>
</evidence>
<comment type="similarity">
    <text evidence="1 3">Belongs to the sulfotransferase 1 family.</text>
</comment>
<keyword evidence="6" id="KW-1185">Reference proteome</keyword>
<feature type="domain" description="Sulfotransferase" evidence="4">
    <location>
        <begin position="96"/>
        <end position="144"/>
    </location>
</feature>
<dbReference type="EC" id="2.8.2.-" evidence="3"/>